<organism evidence="1 2">
    <name type="scientific">Nitrososphaera gargensis (strain Ga9.2)</name>
    <dbReference type="NCBI Taxonomy" id="1237085"/>
    <lineage>
        <taxon>Archaea</taxon>
        <taxon>Nitrososphaerota</taxon>
        <taxon>Nitrososphaeria</taxon>
        <taxon>Nitrososphaerales</taxon>
        <taxon>Nitrososphaeraceae</taxon>
        <taxon>Nitrososphaera</taxon>
    </lineage>
</organism>
<gene>
    <name evidence="1" type="ordered locus">Ngar_c30590</name>
</gene>
<sequence length="92" mass="9968">MILFATFGNNIVAISDNGISNGVQILSDGDDDNNGQVVPDNFKITYSYGIGLDYTLTVDDTAVGLFTVKNCYSIMPTQHATLALSQQELEFI</sequence>
<dbReference type="Proteomes" id="UP000008037">
    <property type="component" value="Chromosome"/>
</dbReference>
<name>K0IJ00_NITGG</name>
<evidence type="ECO:0000313" key="2">
    <source>
        <dbReference type="Proteomes" id="UP000008037"/>
    </source>
</evidence>
<proteinExistence type="predicted"/>
<dbReference type="KEGG" id="nga:Ngar_c30590"/>
<accession>K0IJ00</accession>
<dbReference type="InParanoid" id="K0IJ00"/>
<dbReference type="HOGENOM" id="CLU_2406457_0_0_2"/>
<dbReference type="BioCyc" id="CNIT1237085:G1324-3059-MONOMER"/>
<protein>
    <submittedName>
        <fullName evidence="1">Uncharacterized protein</fullName>
    </submittedName>
</protein>
<reference evidence="1 2" key="1">
    <citation type="journal article" date="2012" name="Environ. Microbiol.">
        <title>The genome of the ammonia-oxidizing Candidatus Nitrososphaera gargensis: insights into metabolic versatility and environmental adaptations.</title>
        <authorList>
            <person name="Spang A."/>
            <person name="Poehlein A."/>
            <person name="Offre P."/>
            <person name="Zumbragel S."/>
            <person name="Haider S."/>
            <person name="Rychlik N."/>
            <person name="Nowka B."/>
            <person name="Schmeisser C."/>
            <person name="Lebedeva E.V."/>
            <person name="Rattei T."/>
            <person name="Bohm C."/>
            <person name="Schmid M."/>
            <person name="Galushko A."/>
            <person name="Hatzenpichler R."/>
            <person name="Weinmaier T."/>
            <person name="Daniel R."/>
            <person name="Schleper C."/>
            <person name="Spieck E."/>
            <person name="Streit W."/>
            <person name="Wagner M."/>
        </authorList>
    </citation>
    <scope>NUCLEOTIDE SEQUENCE [LARGE SCALE GENOMIC DNA]</scope>
    <source>
        <strain evidence="2">Ga9.2</strain>
    </source>
</reference>
<dbReference type="EMBL" id="CP002408">
    <property type="protein sequence ID" value="AFU59975.1"/>
    <property type="molecule type" value="Genomic_DNA"/>
</dbReference>
<keyword evidence="2" id="KW-1185">Reference proteome</keyword>
<dbReference type="AlphaFoldDB" id="K0IJ00"/>
<evidence type="ECO:0000313" key="1">
    <source>
        <dbReference type="EMBL" id="AFU59975.1"/>
    </source>
</evidence>